<reference evidence="1" key="1">
    <citation type="journal article" date="2017" name="Science">
        <title>Giant viruses with an expanded complement of translation system components.</title>
        <authorList>
            <person name="Schulz F."/>
            <person name="Yutin N."/>
            <person name="Ivanova N.N."/>
            <person name="Ortega D.R."/>
            <person name="Lee T.K."/>
            <person name="Vierheilig J."/>
            <person name="Daims H."/>
            <person name="Horn M."/>
            <person name="Wagner M."/>
            <person name="Jensen G.J."/>
            <person name="Kyrpides N.C."/>
            <person name="Koonin E.V."/>
            <person name="Woyke T."/>
        </authorList>
    </citation>
    <scope>NUCLEOTIDE SEQUENCE</scope>
    <source>
        <strain evidence="1">CTV1</strain>
    </source>
</reference>
<sequence length="282" mass="32481">MQQQQLYKGISSTDKRYDILSVLQACYSVSILEVSSTGLFERNLTDIISYALYLKLVNPPFVFNVQIPSRSDQILNSYIYTEAFMFVYSSDIVINIYIGKHNYAAIAKVVNEFFKNIEPLGKIINMFKNATPSEYLMTALRVLSDMLNECDNEHNSSYVVKVHKSNKFEPCINISSISHKFPSEQTDRVYFLLKKILSMCGIRNVFYNKPQKLENAIHLVPSKFLCHCGRAFYQSEKTLVCLCQKQLNGKCASIQKPVNLLKCLDGPYCKYFDITFTFFIKK</sequence>
<organism evidence="1">
    <name type="scientific">Catovirus CTV1</name>
    <dbReference type="NCBI Taxonomy" id="1977631"/>
    <lineage>
        <taxon>Viruses</taxon>
        <taxon>Varidnaviria</taxon>
        <taxon>Bamfordvirae</taxon>
        <taxon>Nucleocytoviricota</taxon>
        <taxon>Megaviricetes</taxon>
        <taxon>Imitervirales</taxon>
        <taxon>Mimiviridae</taxon>
        <taxon>Klosneuvirinae</taxon>
        <taxon>Catovirus</taxon>
    </lineage>
</organism>
<gene>
    <name evidence="1" type="ORF">Catovirus_2_54</name>
</gene>
<name>A0A1V0SBL1_9VIRU</name>
<accession>A0A1V0SBL1</accession>
<evidence type="ECO:0000313" key="1">
    <source>
        <dbReference type="EMBL" id="ARF09105.1"/>
    </source>
</evidence>
<proteinExistence type="predicted"/>
<dbReference type="EMBL" id="KY684084">
    <property type="protein sequence ID" value="ARF09105.1"/>
    <property type="molecule type" value="Genomic_DNA"/>
</dbReference>
<protein>
    <submittedName>
        <fullName evidence="1">Uncharacterized protein</fullName>
    </submittedName>
</protein>